<dbReference type="Proteomes" id="UP000000345">
    <property type="component" value="Chromosome"/>
</dbReference>
<sequence length="128" mass="14090">MGGIVIKNELMCSGCGLCVRACQQVHGKKKMKYAEKPVFCRQCSDAPCLRACRVGAFKIINKIPVIDPERCVGCRLCLEACPEGCIIFEDLMADKCVLCLDADVLIPACIEACPSSLLRFRVEISKHH</sequence>
<evidence type="ECO:0000259" key="5">
    <source>
        <dbReference type="PROSITE" id="PS51379"/>
    </source>
</evidence>
<dbReference type="CDD" id="cd04410">
    <property type="entry name" value="DMSOR_beta-like"/>
    <property type="match status" value="1"/>
</dbReference>
<dbReference type="GO" id="GO:0051539">
    <property type="term" value="F:4 iron, 4 sulfur cluster binding"/>
    <property type="evidence" value="ECO:0007669"/>
    <property type="project" value="UniProtKB-KW"/>
</dbReference>
<gene>
    <name evidence="6" type="ordered locus">MTBMA_c14230</name>
</gene>
<dbReference type="InterPro" id="IPR017896">
    <property type="entry name" value="4Fe4S_Fe-S-bd"/>
</dbReference>
<dbReference type="PANTHER" id="PTHR43177:SF3">
    <property type="entry name" value="PROTEIN NRFC HOMOLOG"/>
    <property type="match status" value="1"/>
</dbReference>
<feature type="domain" description="4Fe-4S ferredoxin-type" evidence="5">
    <location>
        <begin position="2"/>
        <end position="34"/>
    </location>
</feature>
<dbReference type="RefSeq" id="WP_013296222.1">
    <property type="nucleotide sequence ID" value="NC_014408.1"/>
</dbReference>
<evidence type="ECO:0000313" key="7">
    <source>
        <dbReference type="Proteomes" id="UP000000345"/>
    </source>
</evidence>
<dbReference type="GO" id="GO:0016491">
    <property type="term" value="F:oxidoreductase activity"/>
    <property type="evidence" value="ECO:0007669"/>
    <property type="project" value="UniProtKB-ARBA"/>
</dbReference>
<dbReference type="OrthoDB" id="2837at2157"/>
<keyword evidence="3" id="KW-0408">Iron</keyword>
<evidence type="ECO:0000256" key="4">
    <source>
        <dbReference type="ARBA" id="ARBA00023014"/>
    </source>
</evidence>
<dbReference type="PANTHER" id="PTHR43177">
    <property type="entry name" value="PROTEIN NRFC"/>
    <property type="match status" value="1"/>
</dbReference>
<reference evidence="6 7" key="2">
    <citation type="journal article" date="2010" name="J. Bacteriol.">
        <title>Complete genome sequence of Methanothermobacter marburgensis, a methanoarchaeon model organism.</title>
        <authorList>
            <person name="Liesegang H."/>
            <person name="Kaster A.K."/>
            <person name="Wiezer A."/>
            <person name="Goenrich M."/>
            <person name="Wollherr A."/>
            <person name="Seedorf H."/>
            <person name="Gottschalk G."/>
            <person name="Thauer R.K."/>
        </authorList>
    </citation>
    <scope>NUCLEOTIDE SEQUENCE [LARGE SCALE GENOMIC DNA]</scope>
    <source>
        <strain evidence="7">ATCC BAA-927 / DSM 2133 / JCM 14651 / NBRC 100331 / OCM 82 / Marburg</strain>
    </source>
</reference>
<organism evidence="6 7">
    <name type="scientific">Methanothermobacter marburgensis (strain ATCC BAA-927 / DSM 2133 / JCM 14651 / NBRC 100331 / OCM 82 / Marburg)</name>
    <name type="common">Methanobacterium thermoautotrophicum</name>
    <dbReference type="NCBI Taxonomy" id="79929"/>
    <lineage>
        <taxon>Archaea</taxon>
        <taxon>Methanobacteriati</taxon>
        <taxon>Methanobacteriota</taxon>
        <taxon>Methanomada group</taxon>
        <taxon>Methanobacteria</taxon>
        <taxon>Methanobacteriales</taxon>
        <taxon>Methanobacteriaceae</taxon>
        <taxon>Methanothermobacter</taxon>
    </lineage>
</organism>
<evidence type="ECO:0000256" key="1">
    <source>
        <dbReference type="ARBA" id="ARBA00022485"/>
    </source>
</evidence>
<dbReference type="PROSITE" id="PS51379">
    <property type="entry name" value="4FE4S_FER_2"/>
    <property type="match status" value="2"/>
</dbReference>
<dbReference type="AlphaFoldDB" id="D9PXR2"/>
<evidence type="ECO:0000256" key="2">
    <source>
        <dbReference type="ARBA" id="ARBA00022723"/>
    </source>
</evidence>
<keyword evidence="2" id="KW-0479">Metal-binding</keyword>
<evidence type="ECO:0000256" key="3">
    <source>
        <dbReference type="ARBA" id="ARBA00023004"/>
    </source>
</evidence>
<protein>
    <submittedName>
        <fullName evidence="6">HycB-related protein</fullName>
    </submittedName>
</protein>
<keyword evidence="7" id="KW-1185">Reference proteome</keyword>
<keyword evidence="1" id="KW-0004">4Fe-4S</keyword>
<dbReference type="KEGG" id="mmg:MTBMA_c14230"/>
<dbReference type="GeneID" id="9705132"/>
<name>D9PXR2_METTM</name>
<dbReference type="Pfam" id="PF12800">
    <property type="entry name" value="Fer4_4"/>
    <property type="match status" value="1"/>
</dbReference>
<accession>D9PXR2</accession>
<keyword evidence="4" id="KW-0411">Iron-sulfur</keyword>
<dbReference type="InterPro" id="IPR017900">
    <property type="entry name" value="4Fe4S_Fe_S_CS"/>
</dbReference>
<evidence type="ECO:0000313" key="6">
    <source>
        <dbReference type="EMBL" id="ADL59010.1"/>
    </source>
</evidence>
<dbReference type="Gene3D" id="3.30.70.20">
    <property type="match status" value="1"/>
</dbReference>
<dbReference type="PROSITE" id="PS00198">
    <property type="entry name" value="4FE4S_FER_1"/>
    <property type="match status" value="1"/>
</dbReference>
<feature type="domain" description="4Fe-4S ferredoxin-type" evidence="5">
    <location>
        <begin position="62"/>
        <end position="91"/>
    </location>
</feature>
<dbReference type="Pfam" id="PF13247">
    <property type="entry name" value="Fer4_11"/>
    <property type="match status" value="1"/>
</dbReference>
<dbReference type="SUPFAM" id="SSF54862">
    <property type="entry name" value="4Fe-4S ferredoxins"/>
    <property type="match status" value="1"/>
</dbReference>
<dbReference type="GeneID" id="43707853"/>
<dbReference type="HOGENOM" id="CLU_043374_3_3_2"/>
<proteinExistence type="predicted"/>
<reference key="1">
    <citation type="submission" date="2009-08" db="EMBL/GenBank/DDBJ databases">
        <title>The genome sequence of Methanothermobacter marburgensis.</title>
        <authorList>
            <person name="Kaster A."/>
            <person name="Seedorf H."/>
            <person name="Goenrich M."/>
            <person name="Wiezer A."/>
            <person name="Liesegang H."/>
            <person name="Thauer R."/>
            <person name="Gottschalk G."/>
        </authorList>
    </citation>
    <scope>NUCLEOTIDE SEQUENCE</scope>
    <source>
        <strain>Marburg</strain>
    </source>
</reference>
<dbReference type="STRING" id="79929.MTBMA_c14230"/>
<dbReference type="EMBL" id="CP001710">
    <property type="protein sequence ID" value="ADL59010.1"/>
    <property type="molecule type" value="Genomic_DNA"/>
</dbReference>
<dbReference type="InterPro" id="IPR050954">
    <property type="entry name" value="ET_IronSulfur_Cluster-Binding"/>
</dbReference>
<dbReference type="PaxDb" id="79929-MTBMA_c14230"/>
<dbReference type="GO" id="GO:0046872">
    <property type="term" value="F:metal ion binding"/>
    <property type="evidence" value="ECO:0007669"/>
    <property type="project" value="UniProtKB-KW"/>
</dbReference>